<dbReference type="Proteomes" id="UP001164653">
    <property type="component" value="Chromosome"/>
</dbReference>
<sequence>MASSPDLRTCPNGHQYYKSSDCPTCPVCEAGRKPENGFLALLSAPARRAMENNGILTVFQLSKWTQKDVMKLHGIGPASLPVFKKALDEQGLGFASN</sequence>
<keyword evidence="2" id="KW-1185">Reference proteome</keyword>
<evidence type="ECO:0000313" key="1">
    <source>
        <dbReference type="EMBL" id="WAC13593.1"/>
    </source>
</evidence>
<protein>
    <submittedName>
        <fullName evidence="1">RNA polymerase alpha subunit C-terminal domain-containing protein</fullName>
    </submittedName>
</protein>
<dbReference type="SUPFAM" id="SSF47789">
    <property type="entry name" value="C-terminal domain of RNA polymerase alpha subunit"/>
    <property type="match status" value="1"/>
</dbReference>
<dbReference type="EMBL" id="CP112998">
    <property type="protein sequence ID" value="WAC13593.1"/>
    <property type="molecule type" value="Genomic_DNA"/>
</dbReference>
<dbReference type="RefSeq" id="WP_244819299.1">
    <property type="nucleotide sequence ID" value="NZ_CP112998.1"/>
</dbReference>
<name>A0A9E8SLY7_9BACT</name>
<dbReference type="KEGG" id="dpf:ON006_06470"/>
<proteinExistence type="predicted"/>
<dbReference type="Gene3D" id="1.10.150.20">
    <property type="entry name" value="5' to 3' exonuclease, C-terminal subdomain"/>
    <property type="match status" value="1"/>
</dbReference>
<dbReference type="NCBIfam" id="NF005841">
    <property type="entry name" value="PRK07758.1"/>
    <property type="match status" value="1"/>
</dbReference>
<reference evidence="1" key="1">
    <citation type="submission" date="2022-11" db="EMBL/GenBank/DDBJ databases">
        <title>Dyadobacter pollutisoli sp. nov., isolated from plastic dumped soil.</title>
        <authorList>
            <person name="Kim J.M."/>
            <person name="Kim K.R."/>
            <person name="Lee J.K."/>
            <person name="Hao L."/>
            <person name="Jeon C.O."/>
        </authorList>
    </citation>
    <scope>NUCLEOTIDE SEQUENCE</scope>
    <source>
        <strain evidence="1">U1</strain>
    </source>
</reference>
<gene>
    <name evidence="1" type="ORF">ON006_06470</name>
</gene>
<organism evidence="1 2">
    <name type="scientific">Dyadobacter pollutisoli</name>
    <dbReference type="NCBI Taxonomy" id="2910158"/>
    <lineage>
        <taxon>Bacteria</taxon>
        <taxon>Pseudomonadati</taxon>
        <taxon>Bacteroidota</taxon>
        <taxon>Cytophagia</taxon>
        <taxon>Cytophagales</taxon>
        <taxon>Spirosomataceae</taxon>
        <taxon>Dyadobacter</taxon>
    </lineage>
</organism>
<accession>A0A9E8SLY7</accession>
<dbReference type="AlphaFoldDB" id="A0A9E8SLY7"/>
<evidence type="ECO:0000313" key="2">
    <source>
        <dbReference type="Proteomes" id="UP001164653"/>
    </source>
</evidence>